<accession>A0A8H7EAD5</accession>
<dbReference type="InterPro" id="IPR052895">
    <property type="entry name" value="HetReg/Transcr_Mod"/>
</dbReference>
<dbReference type="PANTHER" id="PTHR24148">
    <property type="entry name" value="ANKYRIN REPEAT DOMAIN-CONTAINING PROTEIN 39 HOMOLOG-RELATED"/>
    <property type="match status" value="1"/>
</dbReference>
<keyword evidence="3" id="KW-1185">Reference proteome</keyword>
<dbReference type="EMBL" id="JAACFV010000002">
    <property type="protein sequence ID" value="KAF7514153.1"/>
    <property type="molecule type" value="Genomic_DNA"/>
</dbReference>
<dbReference type="Pfam" id="PF06985">
    <property type="entry name" value="HET"/>
    <property type="match status" value="1"/>
</dbReference>
<evidence type="ECO:0000259" key="1">
    <source>
        <dbReference type="Pfam" id="PF06985"/>
    </source>
</evidence>
<evidence type="ECO:0000313" key="3">
    <source>
        <dbReference type="Proteomes" id="UP000606974"/>
    </source>
</evidence>
<proteinExistence type="predicted"/>
<evidence type="ECO:0000313" key="2">
    <source>
        <dbReference type="EMBL" id="KAF7514153.1"/>
    </source>
</evidence>
<dbReference type="Proteomes" id="UP000606974">
    <property type="component" value="Unassembled WGS sequence"/>
</dbReference>
<protein>
    <recommendedName>
        <fullName evidence="1">Heterokaryon incompatibility domain-containing protein</fullName>
    </recommendedName>
</protein>
<feature type="domain" description="Heterokaryon incompatibility" evidence="1">
    <location>
        <begin position="50"/>
        <end position="201"/>
    </location>
</feature>
<sequence length="582" mass="66137">MALPQAPTDSYRYEALARREIRVVVLYPLTSTGEIRCDIKRVSIDEHPAYEALSYTWGNASGNVPIRVGSGILLATKNLGAALHALSPPVSQRMIWIDAICINQNDATERNHQVLFMKDIYTRASRVLVWLGLAADNSDAVMDYIGTLNAEPDLLEHKNWVYSDTWDWSTCRPWRPLPVTQPSVDALLCRPWFSRVWIQQEAAVNRETIVICGGKKVKWNQLFSLVWSYQKPSREGFAKDTMSNDAQAPAMLLLNIQSYTYDDIPALLVDILRDCTYCGAADPRDRIYAVQSLARDPDLDKLFLEPDYNDNVSTVYTKMAERFLEVQGPFILSWAGRNNQRLRELPSWAPDWTVKNIELPSIIFKAAGNLPWNCKVRNENGLSILFARGVTLSSISALTDVPAMPAYHGRLGEREVFQSLRSHIEACIELNELQKGGDQTNENRRDLWRTLVADSTRSWTRLPKEYGDDLVTFPEWLASYQAPAPSTIPSSYLEHLETMNMRGAFIYRRFAIDSTGKMCLVPYSTRQGDSIVIIAGLTIPLVIRSLEKGRFEIIGECYVHECMDGKAMEEVRQKQYEELLFC</sequence>
<organism evidence="2 3">
    <name type="scientific">Endocarpon pusillum</name>
    <dbReference type="NCBI Taxonomy" id="364733"/>
    <lineage>
        <taxon>Eukaryota</taxon>
        <taxon>Fungi</taxon>
        <taxon>Dikarya</taxon>
        <taxon>Ascomycota</taxon>
        <taxon>Pezizomycotina</taxon>
        <taxon>Eurotiomycetes</taxon>
        <taxon>Chaetothyriomycetidae</taxon>
        <taxon>Verrucariales</taxon>
        <taxon>Verrucariaceae</taxon>
        <taxon>Endocarpon</taxon>
    </lineage>
</organism>
<gene>
    <name evidence="2" type="ORF">GJ744_004478</name>
</gene>
<name>A0A8H7EAD5_9EURO</name>
<dbReference type="Pfam" id="PF26639">
    <property type="entry name" value="Het-6_barrel"/>
    <property type="match status" value="1"/>
</dbReference>
<comment type="caution">
    <text evidence="2">The sequence shown here is derived from an EMBL/GenBank/DDBJ whole genome shotgun (WGS) entry which is preliminary data.</text>
</comment>
<dbReference type="PANTHER" id="PTHR24148:SF64">
    <property type="entry name" value="HETEROKARYON INCOMPATIBILITY DOMAIN-CONTAINING PROTEIN"/>
    <property type="match status" value="1"/>
</dbReference>
<dbReference type="AlphaFoldDB" id="A0A8H7EAD5"/>
<dbReference type="OrthoDB" id="4301841at2759"/>
<dbReference type="InterPro" id="IPR010730">
    <property type="entry name" value="HET"/>
</dbReference>
<reference evidence="2" key="1">
    <citation type="submission" date="2020-02" db="EMBL/GenBank/DDBJ databases">
        <authorList>
            <person name="Palmer J.M."/>
        </authorList>
    </citation>
    <scope>NUCLEOTIDE SEQUENCE</scope>
    <source>
        <strain evidence="2">EPUS1.4</strain>
        <tissue evidence="2">Thallus</tissue>
    </source>
</reference>